<dbReference type="InterPro" id="IPR036291">
    <property type="entry name" value="NAD(P)-bd_dom_sf"/>
</dbReference>
<comment type="caution">
    <text evidence="4">The sequence shown here is derived from an EMBL/GenBank/DDBJ whole genome shotgun (WGS) entry which is preliminary data.</text>
</comment>
<keyword evidence="2" id="KW-0560">Oxidoreductase</keyword>
<keyword evidence="5" id="KW-1185">Reference proteome</keyword>
<dbReference type="AlphaFoldDB" id="A0A916XYR8"/>
<dbReference type="GO" id="GO:0016491">
    <property type="term" value="F:oxidoreductase activity"/>
    <property type="evidence" value="ECO:0007669"/>
    <property type="project" value="UniProtKB-KW"/>
</dbReference>
<evidence type="ECO:0000256" key="1">
    <source>
        <dbReference type="ARBA" id="ARBA00006484"/>
    </source>
</evidence>
<dbReference type="PROSITE" id="PS00061">
    <property type="entry name" value="ADH_SHORT"/>
    <property type="match status" value="1"/>
</dbReference>
<reference evidence="4" key="2">
    <citation type="submission" date="2020-09" db="EMBL/GenBank/DDBJ databases">
        <authorList>
            <person name="Sun Q."/>
            <person name="Zhou Y."/>
        </authorList>
    </citation>
    <scope>NUCLEOTIDE SEQUENCE</scope>
    <source>
        <strain evidence="4">CGMCC 1.15493</strain>
    </source>
</reference>
<dbReference type="SUPFAM" id="SSF51735">
    <property type="entry name" value="NAD(P)-binding Rossmann-fold domains"/>
    <property type="match status" value="1"/>
</dbReference>
<dbReference type="EMBL" id="BMJJ01000005">
    <property type="protein sequence ID" value="GGD21870.1"/>
    <property type="molecule type" value="Genomic_DNA"/>
</dbReference>
<dbReference type="Proteomes" id="UP000613160">
    <property type="component" value="Unassembled WGS sequence"/>
</dbReference>
<dbReference type="Gene3D" id="3.40.50.720">
    <property type="entry name" value="NAD(P)-binding Rossmann-like Domain"/>
    <property type="match status" value="1"/>
</dbReference>
<accession>A0A916XYR8</accession>
<proteinExistence type="inferred from homology"/>
<evidence type="ECO:0000259" key="3">
    <source>
        <dbReference type="SMART" id="SM00822"/>
    </source>
</evidence>
<feature type="domain" description="Ketoreductase" evidence="3">
    <location>
        <begin position="6"/>
        <end position="186"/>
    </location>
</feature>
<evidence type="ECO:0000313" key="4">
    <source>
        <dbReference type="EMBL" id="GGD21870.1"/>
    </source>
</evidence>
<dbReference type="InterPro" id="IPR057326">
    <property type="entry name" value="KR_dom"/>
</dbReference>
<organism evidence="4 5">
    <name type="scientific">Aureimonas glaciei</name>
    <dbReference type="NCBI Taxonomy" id="1776957"/>
    <lineage>
        <taxon>Bacteria</taxon>
        <taxon>Pseudomonadati</taxon>
        <taxon>Pseudomonadota</taxon>
        <taxon>Alphaproteobacteria</taxon>
        <taxon>Hyphomicrobiales</taxon>
        <taxon>Aurantimonadaceae</taxon>
        <taxon>Aureimonas</taxon>
    </lineage>
</organism>
<gene>
    <name evidence="4" type="primary">dltE</name>
    <name evidence="4" type="ORF">GCM10011335_26050</name>
</gene>
<dbReference type="InterPro" id="IPR002347">
    <property type="entry name" value="SDR_fam"/>
</dbReference>
<reference evidence="4" key="1">
    <citation type="journal article" date="2014" name="Int. J. Syst. Evol. Microbiol.">
        <title>Complete genome sequence of Corynebacterium casei LMG S-19264T (=DSM 44701T), isolated from a smear-ripened cheese.</title>
        <authorList>
            <consortium name="US DOE Joint Genome Institute (JGI-PGF)"/>
            <person name="Walter F."/>
            <person name="Albersmeier A."/>
            <person name="Kalinowski J."/>
            <person name="Ruckert C."/>
        </authorList>
    </citation>
    <scope>NUCLEOTIDE SEQUENCE</scope>
    <source>
        <strain evidence="4">CGMCC 1.15493</strain>
    </source>
</reference>
<dbReference type="PANTHER" id="PTHR44196">
    <property type="entry name" value="DEHYDROGENASE/REDUCTASE SDR FAMILY MEMBER 7B"/>
    <property type="match status" value="1"/>
</dbReference>
<dbReference type="RefSeq" id="WP_188851225.1">
    <property type="nucleotide sequence ID" value="NZ_BMJJ01000005.1"/>
</dbReference>
<dbReference type="InterPro" id="IPR020904">
    <property type="entry name" value="Sc_DH/Rdtase_CS"/>
</dbReference>
<comment type="similarity">
    <text evidence="1">Belongs to the short-chain dehydrogenases/reductases (SDR) family.</text>
</comment>
<protein>
    <submittedName>
        <fullName evidence="4">Oxidoreductase DltE</fullName>
    </submittedName>
</protein>
<dbReference type="PRINTS" id="PR00081">
    <property type="entry name" value="GDHRDH"/>
</dbReference>
<dbReference type="SMART" id="SM00822">
    <property type="entry name" value="PKS_KR"/>
    <property type="match status" value="1"/>
</dbReference>
<name>A0A916XYR8_9HYPH</name>
<dbReference type="PANTHER" id="PTHR44196:SF1">
    <property type="entry name" value="DEHYDROGENASE_REDUCTASE SDR FAMILY MEMBER 7B"/>
    <property type="match status" value="1"/>
</dbReference>
<dbReference type="Pfam" id="PF00106">
    <property type="entry name" value="adh_short"/>
    <property type="match status" value="1"/>
</dbReference>
<evidence type="ECO:0000256" key="2">
    <source>
        <dbReference type="ARBA" id="ARBA00023002"/>
    </source>
</evidence>
<sequence length="250" mass="26977">MNISGNTILITGAGTGMGLIAAKELAARGNRVIMVARDAERLQREADALRGAQAYACDITDVGQVEGLVDWVQENAPELNVLFLNAGVTHTYRLFDGTDAASNARLEMLVNFVSAVDLTHRFLPLLEGRPDPALIVTTSGVMYAPDTTNPTYSATKAALHSYVQSMRYRLKQVGSPLRLFELVSPLVDTPFASGVRSNEKAKPETVIADLLHGLEDDTFDIRPGSSQALYEAWRADPEKAVAMVNEATGA</sequence>
<dbReference type="GO" id="GO:0016020">
    <property type="term" value="C:membrane"/>
    <property type="evidence" value="ECO:0007669"/>
    <property type="project" value="TreeGrafter"/>
</dbReference>
<evidence type="ECO:0000313" key="5">
    <source>
        <dbReference type="Proteomes" id="UP000613160"/>
    </source>
</evidence>